<proteinExistence type="predicted"/>
<dbReference type="RefSeq" id="WP_311579402.1">
    <property type="nucleotide sequence ID" value="NZ_JAVRFH010000040.1"/>
</dbReference>
<evidence type="ECO:0000313" key="3">
    <source>
        <dbReference type="Proteomes" id="UP001180724"/>
    </source>
</evidence>
<accession>A0ABU3AW96</accession>
<organism evidence="2 3">
    <name type="scientific">Streptomyces lancefieldiae</name>
    <dbReference type="NCBI Taxonomy" id="3075520"/>
    <lineage>
        <taxon>Bacteria</taxon>
        <taxon>Bacillati</taxon>
        <taxon>Actinomycetota</taxon>
        <taxon>Actinomycetes</taxon>
        <taxon>Kitasatosporales</taxon>
        <taxon>Streptomycetaceae</taxon>
        <taxon>Streptomyces</taxon>
    </lineage>
</organism>
<dbReference type="Proteomes" id="UP001180724">
    <property type="component" value="Unassembled WGS sequence"/>
</dbReference>
<protein>
    <submittedName>
        <fullName evidence="2">Uncharacterized protein</fullName>
    </submittedName>
</protein>
<name>A0ABU3AW96_9ACTN</name>
<feature type="region of interest" description="Disordered" evidence="1">
    <location>
        <begin position="1"/>
        <end position="22"/>
    </location>
</feature>
<dbReference type="EMBL" id="JAVRFH010000040">
    <property type="protein sequence ID" value="MDT0614468.1"/>
    <property type="molecule type" value="Genomic_DNA"/>
</dbReference>
<evidence type="ECO:0000256" key="1">
    <source>
        <dbReference type="SAM" id="MobiDB-lite"/>
    </source>
</evidence>
<gene>
    <name evidence="2" type="ORF">RM812_30295</name>
</gene>
<evidence type="ECO:0000313" key="2">
    <source>
        <dbReference type="EMBL" id="MDT0614468.1"/>
    </source>
</evidence>
<keyword evidence="3" id="KW-1185">Reference proteome</keyword>
<sequence>MADPNTSDPAPHGSHDNAAQKTAVTGRVRFGLARWVLDPRTTWQARRLAADLGKGMDAHTAWMMSRLTRHPDEYAHAMYRLESRSRHNQ</sequence>
<reference evidence="2" key="1">
    <citation type="submission" date="2024-05" db="EMBL/GenBank/DDBJ databases">
        <title>30 novel species of actinomycetes from the DSMZ collection.</title>
        <authorList>
            <person name="Nouioui I."/>
        </authorList>
    </citation>
    <scope>NUCLEOTIDE SEQUENCE</scope>
    <source>
        <strain evidence="2">DSM 40712</strain>
    </source>
</reference>
<comment type="caution">
    <text evidence="2">The sequence shown here is derived from an EMBL/GenBank/DDBJ whole genome shotgun (WGS) entry which is preliminary data.</text>
</comment>